<comment type="caution">
    <text evidence="1">The sequence shown here is derived from an EMBL/GenBank/DDBJ whole genome shotgun (WGS) entry which is preliminary data.</text>
</comment>
<evidence type="ECO:0000313" key="2">
    <source>
        <dbReference type="EMBL" id="TKG28992.1"/>
    </source>
</evidence>
<dbReference type="RefSeq" id="WP_102257434.1">
    <property type="nucleotide sequence ID" value="NZ_MDBG01000173.1"/>
</dbReference>
<dbReference type="Proteomes" id="UP000235579">
    <property type="component" value="Unassembled WGS sequence"/>
</dbReference>
<organism evidence="1 3">
    <name type="scientific">Vibrio tasmaniensis</name>
    <dbReference type="NCBI Taxonomy" id="212663"/>
    <lineage>
        <taxon>Bacteria</taxon>
        <taxon>Pseudomonadati</taxon>
        <taxon>Pseudomonadota</taxon>
        <taxon>Gammaproteobacteria</taxon>
        <taxon>Vibrionales</taxon>
        <taxon>Vibrionaceae</taxon>
        <taxon>Vibrio</taxon>
    </lineage>
</organism>
<reference evidence="1" key="3">
    <citation type="journal article" date="2018" name="Nature">
        <title>A major lineage of non-tailed dsDNA viruses as unrecognized killers of marine bacteria.</title>
        <authorList>
            <person name="Kauffman K.M."/>
            <person name="Hussain F.A."/>
            <person name="Yang J."/>
            <person name="Arevalo P."/>
            <person name="Brown J.M."/>
            <person name="Chang W.K."/>
            <person name="VanInsberghe D."/>
            <person name="Elsherbini J."/>
            <person name="Sharma R.S."/>
            <person name="Cutler M.B."/>
            <person name="Kelly L."/>
            <person name="Polz M.F."/>
        </authorList>
    </citation>
    <scope>NUCLEOTIDE SEQUENCE</scope>
    <source>
        <strain evidence="1">10N.222.48.A2</strain>
    </source>
</reference>
<dbReference type="Proteomes" id="UP000308018">
    <property type="component" value="Unassembled WGS sequence"/>
</dbReference>
<reference evidence="2 4" key="4">
    <citation type="submission" date="2019-04" db="EMBL/GenBank/DDBJ databases">
        <title>A reverse ecology approach based on a biological definition of microbial populations.</title>
        <authorList>
            <person name="Arevalo P."/>
            <person name="Vaninsberghe D."/>
            <person name="Elsherbini J."/>
            <person name="Gore J."/>
            <person name="Polz M."/>
        </authorList>
    </citation>
    <scope>NUCLEOTIDE SEQUENCE [LARGE SCALE GENOMIC DNA]</scope>
    <source>
        <strain evidence="2 4">10N.222.45.A8</strain>
    </source>
</reference>
<gene>
    <name evidence="1" type="ORF">BCS92_05110</name>
    <name evidence="2" type="ORF">FC057_20110</name>
</gene>
<proteinExistence type="predicted"/>
<evidence type="ECO:0000313" key="1">
    <source>
        <dbReference type="EMBL" id="PMP17787.1"/>
    </source>
</evidence>
<evidence type="ECO:0000313" key="4">
    <source>
        <dbReference type="Proteomes" id="UP000308018"/>
    </source>
</evidence>
<accession>A0A2N7NNA4</accession>
<reference evidence="3" key="1">
    <citation type="submission" date="2016-07" db="EMBL/GenBank/DDBJ databases">
        <title>Nontailed viruses are major unrecognized killers of bacteria in the ocean.</title>
        <authorList>
            <person name="Kauffman K."/>
            <person name="Hussain F."/>
            <person name="Yang J."/>
            <person name="Arevalo P."/>
            <person name="Brown J."/>
            <person name="Cutler M."/>
            <person name="Kelly L."/>
            <person name="Polz M.F."/>
        </authorList>
    </citation>
    <scope>NUCLEOTIDE SEQUENCE [LARGE SCALE GENOMIC DNA]</scope>
    <source>
        <strain evidence="3">10N.222.48.A2</strain>
    </source>
</reference>
<evidence type="ECO:0000313" key="3">
    <source>
        <dbReference type="Proteomes" id="UP000235579"/>
    </source>
</evidence>
<name>A0A2N7NNA4_9VIBR</name>
<protein>
    <submittedName>
        <fullName evidence="1">Uncharacterized protein</fullName>
    </submittedName>
</protein>
<reference evidence="1" key="2">
    <citation type="submission" date="2016-07" db="EMBL/GenBank/DDBJ databases">
        <authorList>
            <person name="Wan K."/>
            <person name="Booth B."/>
            <person name="Spirohn K."/>
            <person name="Hao T."/>
            <person name="Hu Y."/>
            <person name="Calderwood M."/>
            <person name="Hill D."/>
            <person name="Mohr S."/>
            <person name="Vidal M."/>
            <person name="Celniker S."/>
            <person name="Perrimon N."/>
        </authorList>
    </citation>
    <scope>NUCLEOTIDE SEQUENCE</scope>
    <source>
        <strain evidence="1">10N.222.48.A2</strain>
    </source>
</reference>
<dbReference type="EMBL" id="SYVV01000037">
    <property type="protein sequence ID" value="TKG28992.1"/>
    <property type="molecule type" value="Genomic_DNA"/>
</dbReference>
<sequence length="196" mass="22387">MKIDKPYIQKQIENIRTLYDAADHQIFSSDAPKELGIGINTEVIKLIDNILSSSRNDAIFADLLAIYSGELDYDRAPGSAQRSFNHNNPTFEVLYEFLYHTGGLFLDVEAKPSKLDEDLWVEIVLFCRKPQERGLEINRLILKEHFIKGVSLSELARRTDTFQSGLKRMSTDLTKTLKAINYVVKGINLVYSEDNK</sequence>
<dbReference type="AlphaFoldDB" id="A0A2N7NNA4"/>
<dbReference type="EMBL" id="MDBP01000014">
    <property type="protein sequence ID" value="PMP17787.1"/>
    <property type="molecule type" value="Genomic_DNA"/>
</dbReference>